<name>A0A4Z1P747_9PEZI</name>
<organism evidence="1 2">
    <name type="scientific">Venturia nashicola</name>
    <dbReference type="NCBI Taxonomy" id="86259"/>
    <lineage>
        <taxon>Eukaryota</taxon>
        <taxon>Fungi</taxon>
        <taxon>Dikarya</taxon>
        <taxon>Ascomycota</taxon>
        <taxon>Pezizomycotina</taxon>
        <taxon>Dothideomycetes</taxon>
        <taxon>Pleosporomycetidae</taxon>
        <taxon>Venturiales</taxon>
        <taxon>Venturiaceae</taxon>
        <taxon>Venturia</taxon>
    </lineage>
</organism>
<keyword evidence="2" id="KW-1185">Reference proteome</keyword>
<evidence type="ECO:0000313" key="1">
    <source>
        <dbReference type="EMBL" id="TID20195.1"/>
    </source>
</evidence>
<proteinExistence type="predicted"/>
<comment type="caution">
    <text evidence="1">The sequence shown here is derived from an EMBL/GenBank/DDBJ whole genome shotgun (WGS) entry which is preliminary data.</text>
</comment>
<protein>
    <submittedName>
        <fullName evidence="1">Uncharacterized protein</fullName>
    </submittedName>
</protein>
<dbReference type="Proteomes" id="UP000298493">
    <property type="component" value="Unassembled WGS sequence"/>
</dbReference>
<gene>
    <name evidence="1" type="ORF">E6O75_ATG07655</name>
</gene>
<accession>A0A4Z1P747</accession>
<sequence length="221" mass="24096">MSFSALHVLSAASQPVTRRTAVARTAGANHTNLGLDQKELWYHGLRAFSSLTGARLSSAATSPVCIAHHSRCHVLKRSYEYLRIPTTTSVDRGDGWIEQELDTPRRYREPWDLPFPLIHTQYDSSPNSHTTVTAGGTTCSARLDLTTQEMAYGGIQAYRPTGLQAYTGLLVPYGMRYSASGLMQAILVERCTTPPASREVKQSERIAAPTTNVVGAQESGA</sequence>
<dbReference type="AlphaFoldDB" id="A0A4Z1P747"/>
<reference evidence="1 2" key="1">
    <citation type="submission" date="2019-04" db="EMBL/GenBank/DDBJ databases">
        <title>High contiguity whole genome sequence and gene annotation resource for two Venturia nashicola isolates.</title>
        <authorList>
            <person name="Prokchorchik M."/>
            <person name="Won K."/>
            <person name="Lee Y."/>
            <person name="Choi E.D."/>
            <person name="Segonzac C."/>
            <person name="Sohn K.H."/>
        </authorList>
    </citation>
    <scope>NUCLEOTIDE SEQUENCE [LARGE SCALE GENOMIC DNA]</scope>
    <source>
        <strain evidence="1 2">PRI2</strain>
    </source>
</reference>
<dbReference type="EMBL" id="SNSC02000011">
    <property type="protein sequence ID" value="TID20195.1"/>
    <property type="molecule type" value="Genomic_DNA"/>
</dbReference>
<evidence type="ECO:0000313" key="2">
    <source>
        <dbReference type="Proteomes" id="UP000298493"/>
    </source>
</evidence>